<feature type="non-terminal residue" evidence="1">
    <location>
        <position position="1"/>
    </location>
</feature>
<dbReference type="EMBL" id="HACG01031447">
    <property type="protein sequence ID" value="CEK78312.1"/>
    <property type="molecule type" value="Transcribed_RNA"/>
</dbReference>
<proteinExistence type="predicted"/>
<name>A0A0B7ACC1_9EUPU</name>
<reference evidence="1" key="1">
    <citation type="submission" date="2014-12" db="EMBL/GenBank/DDBJ databases">
        <title>Insight into the proteome of Arion vulgaris.</title>
        <authorList>
            <person name="Aradska J."/>
            <person name="Bulat T."/>
            <person name="Smidak R."/>
            <person name="Sarate P."/>
            <person name="Gangsoo J."/>
            <person name="Sialana F."/>
            <person name="Bilban M."/>
            <person name="Lubec G."/>
        </authorList>
    </citation>
    <scope>NUCLEOTIDE SEQUENCE</scope>
    <source>
        <tissue evidence="1">Skin</tissue>
    </source>
</reference>
<gene>
    <name evidence="1" type="primary">ORF109501</name>
</gene>
<evidence type="ECO:0000313" key="1">
    <source>
        <dbReference type="EMBL" id="CEK78312.1"/>
    </source>
</evidence>
<accession>A0A0B7ACC1</accession>
<protein>
    <submittedName>
        <fullName evidence="1">Uncharacterized protein</fullName>
    </submittedName>
</protein>
<sequence length="54" mass="6276">SIPWKRLSGLPKIELYGEITCRIMQSGFEPSERKTNYLTCSRDLTETLVWKNSV</sequence>
<organism evidence="1">
    <name type="scientific">Arion vulgaris</name>
    <dbReference type="NCBI Taxonomy" id="1028688"/>
    <lineage>
        <taxon>Eukaryota</taxon>
        <taxon>Metazoa</taxon>
        <taxon>Spiralia</taxon>
        <taxon>Lophotrochozoa</taxon>
        <taxon>Mollusca</taxon>
        <taxon>Gastropoda</taxon>
        <taxon>Heterobranchia</taxon>
        <taxon>Euthyneura</taxon>
        <taxon>Panpulmonata</taxon>
        <taxon>Eupulmonata</taxon>
        <taxon>Stylommatophora</taxon>
        <taxon>Helicina</taxon>
        <taxon>Arionoidea</taxon>
        <taxon>Arionidae</taxon>
        <taxon>Arion</taxon>
    </lineage>
</organism>
<dbReference type="AlphaFoldDB" id="A0A0B7ACC1"/>